<protein>
    <submittedName>
        <fullName evidence="1">Uncharacterized protein</fullName>
    </submittedName>
</protein>
<gene>
    <name evidence="1" type="ORF">GCM10007857_83630</name>
</gene>
<reference evidence="2" key="1">
    <citation type="journal article" date="2019" name="Int. J. Syst. Evol. Microbiol.">
        <title>The Global Catalogue of Microorganisms (GCM) 10K type strain sequencing project: providing services to taxonomists for standard genome sequencing and annotation.</title>
        <authorList>
            <consortium name="The Broad Institute Genomics Platform"/>
            <consortium name="The Broad Institute Genome Sequencing Center for Infectious Disease"/>
            <person name="Wu L."/>
            <person name="Ma J."/>
        </authorList>
    </citation>
    <scope>NUCLEOTIDE SEQUENCE [LARGE SCALE GENOMIC DNA]</scope>
    <source>
        <strain evidence="2">NBRC 102520</strain>
    </source>
</reference>
<name>A0ABQ6BFB6_9BRAD</name>
<evidence type="ECO:0000313" key="2">
    <source>
        <dbReference type="Proteomes" id="UP001156905"/>
    </source>
</evidence>
<dbReference type="Proteomes" id="UP001156905">
    <property type="component" value="Unassembled WGS sequence"/>
</dbReference>
<sequence>MCGKTDNINDGWSQAVIASKPRVPELDNESFQPHTVFCGFNCDIAEIQRALLRMCG</sequence>
<organism evidence="1 2">
    <name type="scientific">Bradyrhizobium iriomotense</name>
    <dbReference type="NCBI Taxonomy" id="441950"/>
    <lineage>
        <taxon>Bacteria</taxon>
        <taxon>Pseudomonadati</taxon>
        <taxon>Pseudomonadota</taxon>
        <taxon>Alphaproteobacteria</taxon>
        <taxon>Hyphomicrobiales</taxon>
        <taxon>Nitrobacteraceae</taxon>
        <taxon>Bradyrhizobium</taxon>
    </lineage>
</organism>
<evidence type="ECO:0000313" key="1">
    <source>
        <dbReference type="EMBL" id="GLR91645.1"/>
    </source>
</evidence>
<comment type="caution">
    <text evidence="1">The sequence shown here is derived from an EMBL/GenBank/DDBJ whole genome shotgun (WGS) entry which is preliminary data.</text>
</comment>
<keyword evidence="2" id="KW-1185">Reference proteome</keyword>
<proteinExistence type="predicted"/>
<accession>A0ABQ6BFB6</accession>
<dbReference type="EMBL" id="BSOW01000052">
    <property type="protein sequence ID" value="GLR91645.1"/>
    <property type="molecule type" value="Genomic_DNA"/>
</dbReference>